<dbReference type="AlphaFoldDB" id="A0A0B6YGB8"/>
<sequence length="95" mass="11506">HSQKKEVIEQVSQDKNRIDVNKELKQEDTPHKRRLLAFEIFGDTYKPIKDVDKRVNNYQPYSDIKTPPRYNYQPYSDNETSHRYSQQKDVLHQQQ</sequence>
<feature type="compositionally biased region" description="Polar residues" evidence="1">
    <location>
        <begin position="73"/>
        <end position="95"/>
    </location>
</feature>
<feature type="non-terminal residue" evidence="2">
    <location>
        <position position="1"/>
    </location>
</feature>
<evidence type="ECO:0000256" key="1">
    <source>
        <dbReference type="SAM" id="MobiDB-lite"/>
    </source>
</evidence>
<proteinExistence type="predicted"/>
<protein>
    <submittedName>
        <fullName evidence="2">Uncharacterized protein</fullName>
    </submittedName>
</protein>
<accession>A0A0B6YGB8</accession>
<gene>
    <name evidence="2" type="primary">ORF23079</name>
</gene>
<name>A0A0B6YGB8_9EUPU</name>
<reference evidence="2" key="1">
    <citation type="submission" date="2014-12" db="EMBL/GenBank/DDBJ databases">
        <title>Insight into the proteome of Arion vulgaris.</title>
        <authorList>
            <person name="Aradska J."/>
            <person name="Bulat T."/>
            <person name="Smidak R."/>
            <person name="Sarate P."/>
            <person name="Gangsoo J."/>
            <person name="Sialana F."/>
            <person name="Bilban M."/>
            <person name="Lubec G."/>
        </authorList>
    </citation>
    <scope>NUCLEOTIDE SEQUENCE</scope>
    <source>
        <tissue evidence="2">Skin</tissue>
    </source>
</reference>
<feature type="non-terminal residue" evidence="2">
    <location>
        <position position="95"/>
    </location>
</feature>
<dbReference type="EMBL" id="HACG01007680">
    <property type="protein sequence ID" value="CEK54545.1"/>
    <property type="molecule type" value="Transcribed_RNA"/>
</dbReference>
<feature type="region of interest" description="Disordered" evidence="1">
    <location>
        <begin position="56"/>
        <end position="95"/>
    </location>
</feature>
<evidence type="ECO:0000313" key="2">
    <source>
        <dbReference type="EMBL" id="CEK54545.1"/>
    </source>
</evidence>
<organism evidence="2">
    <name type="scientific">Arion vulgaris</name>
    <dbReference type="NCBI Taxonomy" id="1028688"/>
    <lineage>
        <taxon>Eukaryota</taxon>
        <taxon>Metazoa</taxon>
        <taxon>Spiralia</taxon>
        <taxon>Lophotrochozoa</taxon>
        <taxon>Mollusca</taxon>
        <taxon>Gastropoda</taxon>
        <taxon>Heterobranchia</taxon>
        <taxon>Euthyneura</taxon>
        <taxon>Panpulmonata</taxon>
        <taxon>Eupulmonata</taxon>
        <taxon>Stylommatophora</taxon>
        <taxon>Helicina</taxon>
        <taxon>Arionoidea</taxon>
        <taxon>Arionidae</taxon>
        <taxon>Arion</taxon>
    </lineage>
</organism>